<evidence type="ECO:0000256" key="1">
    <source>
        <dbReference type="ARBA" id="ARBA00006056"/>
    </source>
</evidence>
<proteinExistence type="inferred from homology"/>
<dbReference type="Gene3D" id="3.30.1370.60">
    <property type="entry name" value="Hypothetical oxidoreductase yiak, domain 2"/>
    <property type="match status" value="1"/>
</dbReference>
<accession>A0ABV5WXR6</accession>
<dbReference type="InterPro" id="IPR036111">
    <property type="entry name" value="Mal/L-sulfo/L-lacto_DH-like_sf"/>
</dbReference>
<dbReference type="PANTHER" id="PTHR11091">
    <property type="entry name" value="OXIDOREDUCTASE-RELATED"/>
    <property type="match status" value="1"/>
</dbReference>
<protein>
    <submittedName>
        <fullName evidence="3">Ldh family oxidoreductase</fullName>
    </submittedName>
</protein>
<organism evidence="3 4">
    <name type="scientific">Brevibacterium otitidis</name>
    <dbReference type="NCBI Taxonomy" id="53364"/>
    <lineage>
        <taxon>Bacteria</taxon>
        <taxon>Bacillati</taxon>
        <taxon>Actinomycetota</taxon>
        <taxon>Actinomycetes</taxon>
        <taxon>Micrococcales</taxon>
        <taxon>Brevibacteriaceae</taxon>
        <taxon>Brevibacterium</taxon>
    </lineage>
</organism>
<dbReference type="RefSeq" id="WP_376837657.1">
    <property type="nucleotide sequence ID" value="NZ_JBHMAU010000009.1"/>
</dbReference>
<dbReference type="Gene3D" id="1.10.1530.10">
    <property type="match status" value="1"/>
</dbReference>
<reference evidence="3 4" key="1">
    <citation type="submission" date="2024-09" db="EMBL/GenBank/DDBJ databases">
        <authorList>
            <person name="Sun Q."/>
            <person name="Mori K."/>
        </authorList>
    </citation>
    <scope>NUCLEOTIDE SEQUENCE [LARGE SCALE GENOMIC DNA]</scope>
    <source>
        <strain evidence="3 4">JCM 11683</strain>
    </source>
</reference>
<evidence type="ECO:0000313" key="3">
    <source>
        <dbReference type="EMBL" id="MFB9774951.1"/>
    </source>
</evidence>
<keyword evidence="2" id="KW-0560">Oxidoreductase</keyword>
<dbReference type="PANTHER" id="PTHR11091:SF0">
    <property type="entry name" value="MALATE DEHYDROGENASE"/>
    <property type="match status" value="1"/>
</dbReference>
<dbReference type="InterPro" id="IPR043143">
    <property type="entry name" value="Mal/L-sulf/L-lact_DH-like_NADP"/>
</dbReference>
<dbReference type="InterPro" id="IPR043144">
    <property type="entry name" value="Mal/L-sulf/L-lact_DH-like_ah"/>
</dbReference>
<comment type="similarity">
    <text evidence="1">Belongs to the LDH2/MDH2 oxidoreductase family.</text>
</comment>
<gene>
    <name evidence="3" type="ORF">ACFFN1_00685</name>
</gene>
<keyword evidence="4" id="KW-1185">Reference proteome</keyword>
<name>A0ABV5WXR6_9MICO</name>
<dbReference type="Proteomes" id="UP001589707">
    <property type="component" value="Unassembled WGS sequence"/>
</dbReference>
<dbReference type="SUPFAM" id="SSF89733">
    <property type="entry name" value="L-sulfolactate dehydrogenase-like"/>
    <property type="match status" value="1"/>
</dbReference>
<comment type="caution">
    <text evidence="3">The sequence shown here is derived from an EMBL/GenBank/DDBJ whole genome shotgun (WGS) entry which is preliminary data.</text>
</comment>
<evidence type="ECO:0000313" key="4">
    <source>
        <dbReference type="Proteomes" id="UP001589707"/>
    </source>
</evidence>
<dbReference type="InterPro" id="IPR003767">
    <property type="entry name" value="Malate/L-lactate_DH-like"/>
</dbReference>
<sequence length="370" mass="38195">MAADEPVSEQRFTAASTREQILEIMRAFGAGEQAAEICTEVMFHTDLSGIDSHGISMLPIYHQEIAEGSIDPAAAPVIEHDHGASVLIDARAGFGHLAGHAGMRQAMAKAREYGIGLATVHRANHYGAAGYYAIMAAREGLIGLSMCSTRGALQTPTGAKHPFMGTNPIGFAAPAGDDEPVVLDMATTTVPLNKVKVHELTGRQLGADWVTDTTGAPVRDAAAAYAGLTAESGNYGLSPLGGPGPQAAGHKGYGLATMVQILSAALGGADQPGTKDGFHDVGYTFIAIDPGLVNPADTAAGYTAQLREDLRAAAPLDPAVPVQVAGDPQIAHRADRSAHGIPLAARLTEQLAALCADLGCRYLLEAQPPA</sequence>
<evidence type="ECO:0000256" key="2">
    <source>
        <dbReference type="ARBA" id="ARBA00023002"/>
    </source>
</evidence>
<dbReference type="Pfam" id="PF02615">
    <property type="entry name" value="Ldh_2"/>
    <property type="match status" value="1"/>
</dbReference>
<dbReference type="EMBL" id="JBHMAU010000009">
    <property type="protein sequence ID" value="MFB9774951.1"/>
    <property type="molecule type" value="Genomic_DNA"/>
</dbReference>